<name>A0A1J8QJJ4_9AGAM</name>
<reference evidence="2 3" key="1">
    <citation type="submission" date="2016-03" db="EMBL/GenBank/DDBJ databases">
        <title>Comparative genomics of the ectomycorrhizal sister species Rhizopogon vinicolor and Rhizopogon vesiculosus (Basidiomycota: Boletales) reveals a divergence of the mating type B locus.</title>
        <authorList>
            <person name="Mujic A.B."/>
            <person name="Kuo A."/>
            <person name="Tritt A."/>
            <person name="Lipzen A."/>
            <person name="Chen C."/>
            <person name="Johnson J."/>
            <person name="Sharma A."/>
            <person name="Barry K."/>
            <person name="Grigoriev I.V."/>
            <person name="Spatafora J.W."/>
        </authorList>
    </citation>
    <scope>NUCLEOTIDE SEQUENCE [LARGE SCALE GENOMIC DNA]</scope>
    <source>
        <strain evidence="2 3">AM-OR11-056</strain>
    </source>
</reference>
<dbReference type="Proteomes" id="UP000183567">
    <property type="component" value="Unassembled WGS sequence"/>
</dbReference>
<proteinExistence type="predicted"/>
<organism evidence="2 3">
    <name type="scientific">Rhizopogon vesiculosus</name>
    <dbReference type="NCBI Taxonomy" id="180088"/>
    <lineage>
        <taxon>Eukaryota</taxon>
        <taxon>Fungi</taxon>
        <taxon>Dikarya</taxon>
        <taxon>Basidiomycota</taxon>
        <taxon>Agaricomycotina</taxon>
        <taxon>Agaricomycetes</taxon>
        <taxon>Agaricomycetidae</taxon>
        <taxon>Boletales</taxon>
        <taxon>Suillineae</taxon>
        <taxon>Rhizopogonaceae</taxon>
        <taxon>Rhizopogon</taxon>
    </lineage>
</organism>
<feature type="compositionally biased region" description="Pro residues" evidence="1">
    <location>
        <begin position="24"/>
        <end position="34"/>
    </location>
</feature>
<evidence type="ECO:0000313" key="2">
    <source>
        <dbReference type="EMBL" id="OJA21101.1"/>
    </source>
</evidence>
<sequence>MHSTESTSTMALLPSVEEQITPPSFTPPGMPPSISPTLQGVF</sequence>
<gene>
    <name evidence="2" type="ORF">AZE42_12031</name>
</gene>
<comment type="caution">
    <text evidence="2">The sequence shown here is derived from an EMBL/GenBank/DDBJ whole genome shotgun (WGS) entry which is preliminary data.</text>
</comment>
<dbReference type="AlphaFoldDB" id="A0A1J8QJJ4"/>
<keyword evidence="3" id="KW-1185">Reference proteome</keyword>
<evidence type="ECO:0000313" key="3">
    <source>
        <dbReference type="Proteomes" id="UP000183567"/>
    </source>
</evidence>
<protein>
    <submittedName>
        <fullName evidence="2">Uncharacterized protein</fullName>
    </submittedName>
</protein>
<dbReference type="EMBL" id="LVVM01000277">
    <property type="protein sequence ID" value="OJA21101.1"/>
    <property type="molecule type" value="Genomic_DNA"/>
</dbReference>
<accession>A0A1J8QJJ4</accession>
<feature type="region of interest" description="Disordered" evidence="1">
    <location>
        <begin position="19"/>
        <end position="42"/>
    </location>
</feature>
<evidence type="ECO:0000256" key="1">
    <source>
        <dbReference type="SAM" id="MobiDB-lite"/>
    </source>
</evidence>